<feature type="compositionally biased region" description="Low complexity" evidence="1">
    <location>
        <begin position="28"/>
        <end position="39"/>
    </location>
</feature>
<dbReference type="STRING" id="39946.A2XSM9"/>
<evidence type="ECO:0000256" key="1">
    <source>
        <dbReference type="SAM" id="MobiDB-lite"/>
    </source>
</evidence>
<evidence type="ECO:0000313" key="2">
    <source>
        <dbReference type="EMBL" id="EAY93839.1"/>
    </source>
</evidence>
<dbReference type="Proteomes" id="UP000007015">
    <property type="component" value="Chromosome 4"/>
</dbReference>
<dbReference type="Gramene" id="BGIOSGA016245-TA">
    <property type="protein sequence ID" value="BGIOSGA016245-PA"/>
    <property type="gene ID" value="BGIOSGA016245"/>
</dbReference>
<keyword evidence="3" id="KW-1185">Reference proteome</keyword>
<reference evidence="2 3" key="1">
    <citation type="journal article" date="2005" name="PLoS Biol.">
        <title>The genomes of Oryza sativa: a history of duplications.</title>
        <authorList>
            <person name="Yu J."/>
            <person name="Wang J."/>
            <person name="Lin W."/>
            <person name="Li S."/>
            <person name="Li H."/>
            <person name="Zhou J."/>
            <person name="Ni P."/>
            <person name="Dong W."/>
            <person name="Hu S."/>
            <person name="Zeng C."/>
            <person name="Zhang J."/>
            <person name="Zhang Y."/>
            <person name="Li R."/>
            <person name="Xu Z."/>
            <person name="Li S."/>
            <person name="Li X."/>
            <person name="Zheng H."/>
            <person name="Cong L."/>
            <person name="Lin L."/>
            <person name="Yin J."/>
            <person name="Geng J."/>
            <person name="Li G."/>
            <person name="Shi J."/>
            <person name="Liu J."/>
            <person name="Lv H."/>
            <person name="Li J."/>
            <person name="Wang J."/>
            <person name="Deng Y."/>
            <person name="Ran L."/>
            <person name="Shi X."/>
            <person name="Wang X."/>
            <person name="Wu Q."/>
            <person name="Li C."/>
            <person name="Ren X."/>
            <person name="Wang J."/>
            <person name="Wang X."/>
            <person name="Li D."/>
            <person name="Liu D."/>
            <person name="Zhang X."/>
            <person name="Ji Z."/>
            <person name="Zhao W."/>
            <person name="Sun Y."/>
            <person name="Zhang Z."/>
            <person name="Bao J."/>
            <person name="Han Y."/>
            <person name="Dong L."/>
            <person name="Ji J."/>
            <person name="Chen P."/>
            <person name="Wu S."/>
            <person name="Liu J."/>
            <person name="Xiao Y."/>
            <person name="Bu D."/>
            <person name="Tan J."/>
            <person name="Yang L."/>
            <person name="Ye C."/>
            <person name="Zhang J."/>
            <person name="Xu J."/>
            <person name="Zhou Y."/>
            <person name="Yu Y."/>
            <person name="Zhang B."/>
            <person name="Zhuang S."/>
            <person name="Wei H."/>
            <person name="Liu B."/>
            <person name="Lei M."/>
            <person name="Yu H."/>
            <person name="Li Y."/>
            <person name="Xu H."/>
            <person name="Wei S."/>
            <person name="He X."/>
            <person name="Fang L."/>
            <person name="Zhang Z."/>
            <person name="Zhang Y."/>
            <person name="Huang X."/>
            <person name="Su Z."/>
            <person name="Tong W."/>
            <person name="Li J."/>
            <person name="Tong Z."/>
            <person name="Li S."/>
            <person name="Ye J."/>
            <person name="Wang L."/>
            <person name="Fang L."/>
            <person name="Lei T."/>
            <person name="Chen C."/>
            <person name="Chen H."/>
            <person name="Xu Z."/>
            <person name="Li H."/>
            <person name="Huang H."/>
            <person name="Zhang F."/>
            <person name="Xu H."/>
            <person name="Li N."/>
            <person name="Zhao C."/>
            <person name="Li S."/>
            <person name="Dong L."/>
            <person name="Huang Y."/>
            <person name="Li L."/>
            <person name="Xi Y."/>
            <person name="Qi Q."/>
            <person name="Li W."/>
            <person name="Zhang B."/>
            <person name="Hu W."/>
            <person name="Zhang Y."/>
            <person name="Tian X."/>
            <person name="Jiao Y."/>
            <person name="Liang X."/>
            <person name="Jin J."/>
            <person name="Gao L."/>
            <person name="Zheng W."/>
            <person name="Hao B."/>
            <person name="Liu S."/>
            <person name="Wang W."/>
            <person name="Yuan L."/>
            <person name="Cao M."/>
            <person name="McDermott J."/>
            <person name="Samudrala R."/>
            <person name="Wang J."/>
            <person name="Wong G.K."/>
            <person name="Yang H."/>
        </authorList>
    </citation>
    <scope>NUCLEOTIDE SEQUENCE [LARGE SCALE GENOMIC DNA]</scope>
    <source>
        <strain evidence="3">cv. 93-11</strain>
    </source>
</reference>
<organism evidence="2 3">
    <name type="scientific">Oryza sativa subsp. indica</name>
    <name type="common">Rice</name>
    <dbReference type="NCBI Taxonomy" id="39946"/>
    <lineage>
        <taxon>Eukaryota</taxon>
        <taxon>Viridiplantae</taxon>
        <taxon>Streptophyta</taxon>
        <taxon>Embryophyta</taxon>
        <taxon>Tracheophyta</taxon>
        <taxon>Spermatophyta</taxon>
        <taxon>Magnoliopsida</taxon>
        <taxon>Liliopsida</taxon>
        <taxon>Poales</taxon>
        <taxon>Poaceae</taxon>
        <taxon>BOP clade</taxon>
        <taxon>Oryzoideae</taxon>
        <taxon>Oryzeae</taxon>
        <taxon>Oryzinae</taxon>
        <taxon>Oryza</taxon>
        <taxon>Oryza sativa</taxon>
    </lineage>
</organism>
<feature type="region of interest" description="Disordered" evidence="1">
    <location>
        <begin position="16"/>
        <end position="50"/>
    </location>
</feature>
<gene>
    <name evidence="2" type="ORF">OsI_15616</name>
</gene>
<protein>
    <submittedName>
        <fullName evidence="2">Uncharacterized protein</fullName>
    </submittedName>
</protein>
<dbReference type="InterPro" id="IPR029058">
    <property type="entry name" value="AB_hydrolase_fold"/>
</dbReference>
<proteinExistence type="predicted"/>
<sequence length="212" mass="23157">MTSSVSLPFTAAANLQRLPSSSPSLTRGGASPASCSPSSTGDREDGVARSCSRRLKNVRHSGKAACELSRRRAPADEDRELLRPSTFHRHSPPSIRLLMPPVLRRYFASLPSFDTCRYQGLMRDSSKLPLFDLRKLNASLPVASVPNNTVNILVVGASSDFIVDAEGLSETARFYNVQPVCIEGIAHDMMLDCSWDKGAGIILSWLEKLTPR</sequence>
<dbReference type="Gene3D" id="3.40.50.1820">
    <property type="entry name" value="alpha/beta hydrolase"/>
    <property type="match status" value="1"/>
</dbReference>
<dbReference type="EMBL" id="CM000129">
    <property type="protein sequence ID" value="EAY93839.1"/>
    <property type="molecule type" value="Genomic_DNA"/>
</dbReference>
<dbReference type="AlphaFoldDB" id="A2XSM9"/>
<name>A2XSM9_ORYSI</name>
<dbReference type="HOGENOM" id="CLU_1301480_0_0_1"/>
<accession>A2XSM9</accession>
<evidence type="ECO:0000313" key="3">
    <source>
        <dbReference type="Proteomes" id="UP000007015"/>
    </source>
</evidence>
<dbReference type="SUPFAM" id="SSF53474">
    <property type="entry name" value="alpha/beta-Hydrolases"/>
    <property type="match status" value="1"/>
</dbReference>